<evidence type="ECO:0000313" key="2">
    <source>
        <dbReference type="Proteomes" id="UP000192391"/>
    </source>
</evidence>
<dbReference type="KEGG" id="elim:B2M23_14700"/>
<reference evidence="2" key="1">
    <citation type="journal article" date="2017" name="Sci. Rep.">
        <title>Determination of the Genome and Primary Transcriptome of Syngas Fermenting Eubacterium limosum ATCC 8486.</title>
        <authorList>
            <person name="Song Y."/>
            <person name="Shin J."/>
            <person name="Jeong Y."/>
            <person name="Jin S."/>
            <person name="Lee J.K."/>
            <person name="Kim D.R."/>
            <person name="Kim S.C."/>
            <person name="Cho S."/>
            <person name="Cho B.K."/>
        </authorList>
    </citation>
    <scope>NUCLEOTIDE SEQUENCE [LARGE SCALE GENOMIC DNA]</scope>
    <source>
        <strain evidence="2">ATCC 8486</strain>
    </source>
</reference>
<accession>A0AAC9QWD6</accession>
<sequence length="66" mass="7610">MSSKNKRAKSETGANLRWSFAVKKWRSPETAPFIQIRKSVQALWITAKNQAALLRQPDISEISYKF</sequence>
<gene>
    <name evidence="1" type="ORF">B2M23_14700</name>
</gene>
<dbReference type="Proteomes" id="UP000192391">
    <property type="component" value="Chromosome"/>
</dbReference>
<dbReference type="AlphaFoldDB" id="A0AAC9QWD6"/>
<organism evidence="1 2">
    <name type="scientific">Eubacterium limosum</name>
    <dbReference type="NCBI Taxonomy" id="1736"/>
    <lineage>
        <taxon>Bacteria</taxon>
        <taxon>Bacillati</taxon>
        <taxon>Bacillota</taxon>
        <taxon>Clostridia</taxon>
        <taxon>Eubacteriales</taxon>
        <taxon>Eubacteriaceae</taxon>
        <taxon>Eubacterium</taxon>
    </lineage>
</organism>
<name>A0AAC9QWD6_EUBLI</name>
<evidence type="ECO:0000313" key="1">
    <source>
        <dbReference type="EMBL" id="ARD66696.1"/>
    </source>
</evidence>
<dbReference type="EMBL" id="CP019962">
    <property type="protein sequence ID" value="ARD66696.1"/>
    <property type="molecule type" value="Genomic_DNA"/>
</dbReference>
<proteinExistence type="predicted"/>
<protein>
    <submittedName>
        <fullName evidence="1">Uncharacterized protein</fullName>
    </submittedName>
</protein>